<keyword evidence="2" id="KW-0489">Methyltransferase</keyword>
<reference evidence="7" key="2">
    <citation type="submission" date="2025-09" db="UniProtKB">
        <authorList>
            <consortium name="Ensembl"/>
        </authorList>
    </citation>
    <scope>IDENTIFICATION</scope>
</reference>
<dbReference type="Gene3D" id="3.40.1280.30">
    <property type="match status" value="1"/>
</dbReference>
<keyword evidence="8" id="KW-1185">Reference proteome</keyword>
<dbReference type="InterPro" id="IPR028564">
    <property type="entry name" value="MT_TRM10-typ"/>
</dbReference>
<organism evidence="7 8">
    <name type="scientific">Cyprinus carpio carpio</name>
    <dbReference type="NCBI Taxonomy" id="630221"/>
    <lineage>
        <taxon>Eukaryota</taxon>
        <taxon>Metazoa</taxon>
        <taxon>Chordata</taxon>
        <taxon>Craniata</taxon>
        <taxon>Vertebrata</taxon>
        <taxon>Euteleostomi</taxon>
        <taxon>Actinopterygii</taxon>
        <taxon>Neopterygii</taxon>
        <taxon>Teleostei</taxon>
        <taxon>Ostariophysi</taxon>
        <taxon>Cypriniformes</taxon>
        <taxon>Cyprinidae</taxon>
        <taxon>Cyprininae</taxon>
        <taxon>Cyprinus</taxon>
    </lineage>
</organism>
<evidence type="ECO:0000256" key="5">
    <source>
        <dbReference type="ARBA" id="ARBA00048434"/>
    </source>
</evidence>
<keyword evidence="3" id="KW-0808">Transferase</keyword>
<dbReference type="GeneTree" id="ENSGT00530000063169"/>
<name>A0A8C1AD92_CYPCA</name>
<dbReference type="PANTHER" id="PTHR13563:SF19">
    <property type="entry name" value="TRNA METHYLTRANSFERASE 10 HOMOLOG B"/>
    <property type="match status" value="1"/>
</dbReference>
<proteinExistence type="predicted"/>
<reference evidence="7" key="1">
    <citation type="submission" date="2025-08" db="UniProtKB">
        <authorList>
            <consortium name="Ensembl"/>
        </authorList>
    </citation>
    <scope>IDENTIFICATION</scope>
</reference>
<evidence type="ECO:0000259" key="6">
    <source>
        <dbReference type="PROSITE" id="PS51675"/>
    </source>
</evidence>
<dbReference type="EC" id="2.1.1.221" evidence="1"/>
<accession>A0A8C1AD92</accession>
<dbReference type="PANTHER" id="PTHR13563">
    <property type="entry name" value="TRNA (GUANINE-9-) METHYLTRANSFERASE"/>
    <property type="match status" value="1"/>
</dbReference>
<dbReference type="OMA" id="CNDVTEE"/>
<dbReference type="PROSITE" id="PS51675">
    <property type="entry name" value="SAM_MT_TRM10"/>
    <property type="match status" value="1"/>
</dbReference>
<dbReference type="Proteomes" id="UP001108240">
    <property type="component" value="Unplaced"/>
</dbReference>
<dbReference type="GO" id="GO:0000049">
    <property type="term" value="F:tRNA binding"/>
    <property type="evidence" value="ECO:0007669"/>
    <property type="project" value="TreeGrafter"/>
</dbReference>
<evidence type="ECO:0000313" key="7">
    <source>
        <dbReference type="Ensembl" id="ENSCCRP00000016248.2"/>
    </source>
</evidence>
<dbReference type="GO" id="GO:0005654">
    <property type="term" value="C:nucleoplasm"/>
    <property type="evidence" value="ECO:0007669"/>
    <property type="project" value="TreeGrafter"/>
</dbReference>
<evidence type="ECO:0000256" key="3">
    <source>
        <dbReference type="ARBA" id="ARBA00022679"/>
    </source>
</evidence>
<evidence type="ECO:0000256" key="4">
    <source>
        <dbReference type="ARBA" id="ARBA00022691"/>
    </source>
</evidence>
<dbReference type="InterPro" id="IPR007356">
    <property type="entry name" value="tRNA_m1G_MeTrfase_euk"/>
</dbReference>
<evidence type="ECO:0000313" key="8">
    <source>
        <dbReference type="Proteomes" id="UP001108240"/>
    </source>
</evidence>
<dbReference type="Ensembl" id="ENSCCRT00000017723.2">
    <property type="protein sequence ID" value="ENSCCRP00000016248.2"/>
    <property type="gene ID" value="ENSCCRG00000009118.2"/>
</dbReference>
<comment type="catalytic activity">
    <reaction evidence="5">
        <text>guanosine(9) in tRNA + S-adenosyl-L-methionine = N(1)-methylguanosine(9) in tRNA + S-adenosyl-L-homocysteine + H(+)</text>
        <dbReference type="Rhea" id="RHEA:43156"/>
        <dbReference type="Rhea" id="RHEA-COMP:10367"/>
        <dbReference type="Rhea" id="RHEA-COMP:10368"/>
        <dbReference type="ChEBI" id="CHEBI:15378"/>
        <dbReference type="ChEBI" id="CHEBI:57856"/>
        <dbReference type="ChEBI" id="CHEBI:59789"/>
        <dbReference type="ChEBI" id="CHEBI:73542"/>
        <dbReference type="ChEBI" id="CHEBI:74269"/>
        <dbReference type="EC" id="2.1.1.221"/>
    </reaction>
</comment>
<dbReference type="AlphaFoldDB" id="A0A8C1AD92"/>
<feature type="domain" description="SAM-dependent MTase TRM10-type" evidence="6">
    <location>
        <begin position="1"/>
        <end position="191"/>
    </location>
</feature>
<protein>
    <recommendedName>
        <fullName evidence="1">tRNA (guanine(9)-N(1))-methyltransferase</fullName>
        <ecNumber evidence="1">2.1.1.221</ecNumber>
    </recommendedName>
</protein>
<sequence>QALLGMHETLCKHILEATTKERLEEARGAGLCLCFYVLISFFFSQEIFRLACQTRRLYGYNKNSLTADSLLYKECNDVTEESWFNLFPSEDVIYLTPDATLEYVEEDKVYILEGLVKVTYSQKISYKRAKELVFLTARLLIDEYMVKQPNPKNFHSKILCVSLFEILLTFRDNKDWTIALAAGIPPGKGYIVMSAASTDIINPSEELKTPTGFGFMVFIRL</sequence>
<dbReference type="InterPro" id="IPR038459">
    <property type="entry name" value="MT_TRM10-typ_sf"/>
</dbReference>
<evidence type="ECO:0000256" key="2">
    <source>
        <dbReference type="ARBA" id="ARBA00022603"/>
    </source>
</evidence>
<evidence type="ECO:0000256" key="1">
    <source>
        <dbReference type="ARBA" id="ARBA00012797"/>
    </source>
</evidence>
<dbReference type="GO" id="GO:0002939">
    <property type="term" value="P:tRNA N1-guanine methylation"/>
    <property type="evidence" value="ECO:0007669"/>
    <property type="project" value="TreeGrafter"/>
</dbReference>
<keyword evidence="4" id="KW-0949">S-adenosyl-L-methionine</keyword>
<dbReference type="GO" id="GO:0052905">
    <property type="term" value="F:tRNA (guanosine(9)-N1)-methyltransferase activity"/>
    <property type="evidence" value="ECO:0007669"/>
    <property type="project" value="UniProtKB-EC"/>
</dbReference>